<organism evidence="2 3">
    <name type="scientific">Humicola insolens</name>
    <name type="common">Soft-rot fungus</name>
    <dbReference type="NCBI Taxonomy" id="85995"/>
    <lineage>
        <taxon>Eukaryota</taxon>
        <taxon>Fungi</taxon>
        <taxon>Dikarya</taxon>
        <taxon>Ascomycota</taxon>
        <taxon>Pezizomycotina</taxon>
        <taxon>Sordariomycetes</taxon>
        <taxon>Sordariomycetidae</taxon>
        <taxon>Sordariales</taxon>
        <taxon>Chaetomiaceae</taxon>
        <taxon>Mycothermus</taxon>
    </lineage>
</organism>
<keyword evidence="3" id="KW-1185">Reference proteome</keyword>
<feature type="compositionally biased region" description="Polar residues" evidence="1">
    <location>
        <begin position="1"/>
        <end position="34"/>
    </location>
</feature>
<dbReference type="EMBL" id="JAZGSY010000140">
    <property type="protein sequence ID" value="KAL1839779.1"/>
    <property type="molecule type" value="Genomic_DNA"/>
</dbReference>
<comment type="caution">
    <text evidence="2">The sequence shown here is derived from an EMBL/GenBank/DDBJ whole genome shotgun (WGS) entry which is preliminary data.</text>
</comment>
<gene>
    <name evidence="2" type="ORF">VTJ49DRAFT_1153</name>
</gene>
<accession>A0ABR3VDI5</accession>
<evidence type="ECO:0000313" key="2">
    <source>
        <dbReference type="EMBL" id="KAL1839779.1"/>
    </source>
</evidence>
<dbReference type="Proteomes" id="UP001583172">
    <property type="component" value="Unassembled WGS sequence"/>
</dbReference>
<feature type="compositionally biased region" description="Acidic residues" evidence="1">
    <location>
        <begin position="35"/>
        <end position="57"/>
    </location>
</feature>
<protein>
    <submittedName>
        <fullName evidence="2">Uncharacterized protein</fullName>
    </submittedName>
</protein>
<feature type="region of interest" description="Disordered" evidence="1">
    <location>
        <begin position="324"/>
        <end position="344"/>
    </location>
</feature>
<sequence length="432" mass="48404">MESMTISPEQRQSTMKAITPLTEPTTKSPSYSTGTDEDMEDMDMPDAGEYTDSEDSALPDSPSHTSVGSGDGDGLALRGGVLPPPPNMPWKHRLVQAQRAAARVVAEEDADDTSDNWDSYGDIPAALDEYHAKVVGLEGMENWNADQRKLHKLIYMRGLHPMMPSWWRVSFKMWGVTQPHLDDLFTPKNSRKRVVIHAYGNEVAAAKALESLFYLSQTVTDYEEIGYESKIAPTVVKTLRGYIQWALRDAGIDKHKSLPNMFVRSYPPDFVGAEPTSSGSDLSSLDDDYSDYDDQLADDLRAQRFTRAVSRDIERRLRQLGQRWRDSLQQQEDATQGKKRLTPVHRRPQAPTLYAFAVIQHIVLLASHDPSRAENSPVVVLEQVALNDRSQWLWNALSLALPVNMARDALCQLWDTGNIVAIQPGAKDDPDL</sequence>
<evidence type="ECO:0000313" key="3">
    <source>
        <dbReference type="Proteomes" id="UP001583172"/>
    </source>
</evidence>
<feature type="region of interest" description="Disordered" evidence="1">
    <location>
        <begin position="1"/>
        <end position="84"/>
    </location>
</feature>
<proteinExistence type="predicted"/>
<evidence type="ECO:0000256" key="1">
    <source>
        <dbReference type="SAM" id="MobiDB-lite"/>
    </source>
</evidence>
<name>A0ABR3VDI5_HUMIN</name>
<reference evidence="2 3" key="1">
    <citation type="journal article" date="2024" name="Commun. Biol.">
        <title>Comparative genomic analysis of thermophilic fungi reveals convergent evolutionary adaptations and gene losses.</title>
        <authorList>
            <person name="Steindorff A.S."/>
            <person name="Aguilar-Pontes M.V."/>
            <person name="Robinson A.J."/>
            <person name="Andreopoulos B."/>
            <person name="LaButti K."/>
            <person name="Kuo A."/>
            <person name="Mondo S."/>
            <person name="Riley R."/>
            <person name="Otillar R."/>
            <person name="Haridas S."/>
            <person name="Lipzen A."/>
            <person name="Grimwood J."/>
            <person name="Schmutz J."/>
            <person name="Clum A."/>
            <person name="Reid I.D."/>
            <person name="Moisan M.C."/>
            <person name="Butler G."/>
            <person name="Nguyen T.T.M."/>
            <person name="Dewar K."/>
            <person name="Conant G."/>
            <person name="Drula E."/>
            <person name="Henrissat B."/>
            <person name="Hansel C."/>
            <person name="Singer S."/>
            <person name="Hutchinson M.I."/>
            <person name="de Vries R.P."/>
            <person name="Natvig D.O."/>
            <person name="Powell A.J."/>
            <person name="Tsang A."/>
            <person name="Grigoriev I.V."/>
        </authorList>
    </citation>
    <scope>NUCLEOTIDE SEQUENCE [LARGE SCALE GENOMIC DNA]</scope>
    <source>
        <strain evidence="2 3">CBS 620.91</strain>
    </source>
</reference>